<dbReference type="Proteomes" id="UP000386466">
    <property type="component" value="Unassembled WGS sequence"/>
</dbReference>
<dbReference type="GO" id="GO:0030527">
    <property type="term" value="F:structural constituent of chromatin"/>
    <property type="evidence" value="ECO:0007669"/>
    <property type="project" value="InterPro"/>
</dbReference>
<organism evidence="5 6">
    <name type="scientific">Lynx pardinus</name>
    <name type="common">Iberian lynx</name>
    <name type="synonym">Felis pardina</name>
    <dbReference type="NCBI Taxonomy" id="191816"/>
    <lineage>
        <taxon>Eukaryota</taxon>
        <taxon>Metazoa</taxon>
        <taxon>Chordata</taxon>
        <taxon>Craniata</taxon>
        <taxon>Vertebrata</taxon>
        <taxon>Euteleostomi</taxon>
        <taxon>Mammalia</taxon>
        <taxon>Eutheria</taxon>
        <taxon>Laurasiatheria</taxon>
        <taxon>Carnivora</taxon>
        <taxon>Feliformia</taxon>
        <taxon>Felidae</taxon>
        <taxon>Felinae</taxon>
        <taxon>Lynx</taxon>
    </lineage>
</organism>
<dbReference type="GO" id="GO:0000786">
    <property type="term" value="C:nucleosome"/>
    <property type="evidence" value="ECO:0007669"/>
    <property type="project" value="InterPro"/>
</dbReference>
<dbReference type="SUPFAM" id="SSF46785">
    <property type="entry name" value="Winged helix' DNA-binding domain"/>
    <property type="match status" value="1"/>
</dbReference>
<keyword evidence="2" id="KW-0158">Chromosome</keyword>
<keyword evidence="6" id="KW-1185">Reference proteome</keyword>
<sequence>MLKKVLAATDIDPEKNSSIKLGLKRLVSKGTLIQTKGTGALGSFKLNKVASGKAKPKAKMAGVANPKKAMGASTPKKSAKKTPKKA</sequence>
<protein>
    <submittedName>
        <fullName evidence="5">Histone-like</fullName>
    </submittedName>
</protein>
<dbReference type="GO" id="GO:0006334">
    <property type="term" value="P:nucleosome assembly"/>
    <property type="evidence" value="ECO:0007669"/>
    <property type="project" value="InterPro"/>
</dbReference>
<comment type="similarity">
    <text evidence="2">Belongs to the histone H1/H5 family.</text>
</comment>
<dbReference type="InterPro" id="IPR036388">
    <property type="entry name" value="WH-like_DNA-bd_sf"/>
</dbReference>
<dbReference type="AlphaFoldDB" id="A0A485NE68"/>
<dbReference type="PROSITE" id="PS51504">
    <property type="entry name" value="H15"/>
    <property type="match status" value="1"/>
</dbReference>
<feature type="region of interest" description="Disordered" evidence="3">
    <location>
        <begin position="52"/>
        <end position="86"/>
    </location>
</feature>
<feature type="domain" description="H15" evidence="4">
    <location>
        <begin position="1"/>
        <end position="48"/>
    </location>
</feature>
<evidence type="ECO:0000256" key="3">
    <source>
        <dbReference type="SAM" id="MobiDB-lite"/>
    </source>
</evidence>
<dbReference type="EMBL" id="CAAGRJ010014365">
    <property type="protein sequence ID" value="VFV30529.1"/>
    <property type="molecule type" value="Genomic_DNA"/>
</dbReference>
<dbReference type="InterPro" id="IPR005819">
    <property type="entry name" value="H1/H5"/>
</dbReference>
<evidence type="ECO:0000313" key="5">
    <source>
        <dbReference type="EMBL" id="VFV30529.1"/>
    </source>
</evidence>
<keyword evidence="2" id="KW-0539">Nucleus</keyword>
<dbReference type="InterPro" id="IPR036390">
    <property type="entry name" value="WH_DNA-bd_sf"/>
</dbReference>
<accession>A0A485NE68</accession>
<dbReference type="GO" id="GO:0003677">
    <property type="term" value="F:DNA binding"/>
    <property type="evidence" value="ECO:0007669"/>
    <property type="project" value="UniProtKB-KW"/>
</dbReference>
<dbReference type="Pfam" id="PF00538">
    <property type="entry name" value="Linker_histone"/>
    <property type="match status" value="1"/>
</dbReference>
<evidence type="ECO:0000256" key="2">
    <source>
        <dbReference type="RuleBase" id="RU003894"/>
    </source>
</evidence>
<proteinExistence type="inferred from homology"/>
<comment type="subcellular location">
    <subcellularLocation>
        <location evidence="2">Nucleus</location>
    </subcellularLocation>
</comment>
<evidence type="ECO:0000259" key="4">
    <source>
        <dbReference type="PROSITE" id="PS51504"/>
    </source>
</evidence>
<reference evidence="5 6" key="1">
    <citation type="submission" date="2019-01" db="EMBL/GenBank/DDBJ databases">
        <authorList>
            <person name="Alioto T."/>
            <person name="Alioto T."/>
        </authorList>
    </citation>
    <scope>NUCLEOTIDE SEQUENCE [LARGE SCALE GENOMIC DNA]</scope>
</reference>
<dbReference type="PRINTS" id="PR00624">
    <property type="entry name" value="HISTONEH5"/>
</dbReference>
<gene>
    <name evidence="5" type="ORF">LYPA_23C018871</name>
</gene>
<dbReference type="GO" id="GO:0005634">
    <property type="term" value="C:nucleus"/>
    <property type="evidence" value="ECO:0007669"/>
    <property type="project" value="UniProtKB-SubCell"/>
</dbReference>
<dbReference type="Gene3D" id="1.10.10.10">
    <property type="entry name" value="Winged helix-like DNA-binding domain superfamily/Winged helix DNA-binding domain"/>
    <property type="match status" value="1"/>
</dbReference>
<name>A0A485NE68_LYNPA</name>
<evidence type="ECO:0000313" key="6">
    <source>
        <dbReference type="Proteomes" id="UP000386466"/>
    </source>
</evidence>
<keyword evidence="1 2" id="KW-0238">DNA-binding</keyword>
<feature type="compositionally biased region" description="Basic residues" evidence="3">
    <location>
        <begin position="77"/>
        <end position="86"/>
    </location>
</feature>
<dbReference type="InterPro" id="IPR005818">
    <property type="entry name" value="Histone_H1/H5_H15"/>
</dbReference>
<evidence type="ECO:0000256" key="1">
    <source>
        <dbReference type="ARBA" id="ARBA00023125"/>
    </source>
</evidence>